<dbReference type="AlphaFoldDB" id="A0A2S2QT04"/>
<dbReference type="CDD" id="cd20796">
    <property type="entry name" value="C1_PKD_rpt2"/>
    <property type="match status" value="1"/>
</dbReference>
<dbReference type="FunFam" id="3.30.200.20:FF:000137">
    <property type="entry name" value="Serine/threonine-protein kinase"/>
    <property type="match status" value="1"/>
</dbReference>
<comment type="subcellular location">
    <subcellularLocation>
        <location evidence="3">Cytoplasm</location>
    </subcellularLocation>
    <subcellularLocation>
        <location evidence="2">Membrane</location>
    </subcellularLocation>
</comment>
<dbReference type="GO" id="GO:0005829">
    <property type="term" value="C:cytosol"/>
    <property type="evidence" value="ECO:0007669"/>
    <property type="project" value="TreeGrafter"/>
</dbReference>
<dbReference type="PROSITE" id="PS50003">
    <property type="entry name" value="PH_DOMAIN"/>
    <property type="match status" value="1"/>
</dbReference>
<dbReference type="Proteomes" id="UP000694846">
    <property type="component" value="Unplaced"/>
</dbReference>
<gene>
    <name evidence="25" type="primary">Prkd1</name>
    <name evidence="27 28" type="synonym">LOC112688940</name>
    <name evidence="25" type="ORF">g.91521</name>
</gene>
<dbReference type="InterPro" id="IPR011009">
    <property type="entry name" value="Kinase-like_dom_sf"/>
</dbReference>
<evidence type="ECO:0000256" key="20">
    <source>
        <dbReference type="PROSITE-ProRule" id="PRU10141"/>
    </source>
</evidence>
<dbReference type="InterPro" id="IPR002219">
    <property type="entry name" value="PKC_DAG/PE"/>
</dbReference>
<name>A0A2S2QT04_9HEMI</name>
<evidence type="ECO:0000259" key="24">
    <source>
        <dbReference type="PROSITE" id="PS50081"/>
    </source>
</evidence>
<evidence type="ECO:0000256" key="19">
    <source>
        <dbReference type="ARBA" id="ARBA00047272"/>
    </source>
</evidence>
<dbReference type="OrthoDB" id="10252171at2759"/>
<dbReference type="GO" id="GO:0004697">
    <property type="term" value="F:diacylglycerol-dependent serine/threonine kinase activity"/>
    <property type="evidence" value="ECO:0007669"/>
    <property type="project" value="UniProtKB-EC"/>
</dbReference>
<dbReference type="GO" id="GO:0035556">
    <property type="term" value="P:intracellular signal transduction"/>
    <property type="evidence" value="ECO:0007669"/>
    <property type="project" value="TreeGrafter"/>
</dbReference>
<keyword evidence="14 25" id="KW-0418">Kinase</keyword>
<evidence type="ECO:0000256" key="18">
    <source>
        <dbReference type="ARBA" id="ARBA00023136"/>
    </source>
</evidence>
<dbReference type="Pfam" id="PF25525">
    <property type="entry name" value="Ubiquitin_PRKD1_N"/>
    <property type="match status" value="1"/>
</dbReference>
<evidence type="ECO:0000256" key="13">
    <source>
        <dbReference type="ARBA" id="ARBA00022771"/>
    </source>
</evidence>
<dbReference type="GO" id="GO:0016020">
    <property type="term" value="C:membrane"/>
    <property type="evidence" value="ECO:0007669"/>
    <property type="project" value="UniProtKB-SubCell"/>
</dbReference>
<keyword evidence="26" id="KW-1185">Reference proteome</keyword>
<feature type="domain" description="PH" evidence="22">
    <location>
        <begin position="375"/>
        <end position="490"/>
    </location>
</feature>
<dbReference type="Gene3D" id="3.30.200.20">
    <property type="entry name" value="Phosphorylase Kinase, domain 1"/>
    <property type="match status" value="1"/>
</dbReference>
<evidence type="ECO:0000313" key="27">
    <source>
        <dbReference type="RefSeq" id="XP_025418164.1"/>
    </source>
</evidence>
<keyword evidence="9" id="KW-0808">Transferase</keyword>
<dbReference type="InterPro" id="IPR057764">
    <property type="entry name" value="Ubiquitin_PRKD1-3_N"/>
</dbReference>
<dbReference type="EC" id="2.7.11.13" evidence="5"/>
<dbReference type="PROSITE" id="PS00108">
    <property type="entry name" value="PROTEIN_KINASE_ST"/>
    <property type="match status" value="1"/>
</dbReference>
<organism evidence="25">
    <name type="scientific">Sipha flava</name>
    <name type="common">yellow sugarcane aphid</name>
    <dbReference type="NCBI Taxonomy" id="143950"/>
    <lineage>
        <taxon>Eukaryota</taxon>
        <taxon>Metazoa</taxon>
        <taxon>Ecdysozoa</taxon>
        <taxon>Arthropoda</taxon>
        <taxon>Hexapoda</taxon>
        <taxon>Insecta</taxon>
        <taxon>Pterygota</taxon>
        <taxon>Neoptera</taxon>
        <taxon>Paraneoptera</taxon>
        <taxon>Hemiptera</taxon>
        <taxon>Sternorrhyncha</taxon>
        <taxon>Aphidomorpha</taxon>
        <taxon>Aphidoidea</taxon>
        <taxon>Aphididae</taxon>
        <taxon>Sipha</taxon>
    </lineage>
</organism>
<comment type="similarity">
    <text evidence="4">Belongs to the protein kinase superfamily. CAMK Ser/Thr protein kinase family. PKD subfamily.</text>
</comment>
<dbReference type="SUPFAM" id="SSF56112">
    <property type="entry name" value="Protein kinase-like (PK-like)"/>
    <property type="match status" value="1"/>
</dbReference>
<keyword evidence="10" id="KW-0479">Metal-binding</keyword>
<evidence type="ECO:0000256" key="6">
    <source>
        <dbReference type="ARBA" id="ARBA00022490"/>
    </source>
</evidence>
<evidence type="ECO:0000313" key="25">
    <source>
        <dbReference type="EMBL" id="MBY80848.1"/>
    </source>
</evidence>
<dbReference type="InterPro" id="IPR046349">
    <property type="entry name" value="C1-like_sf"/>
</dbReference>
<dbReference type="Gene3D" id="1.10.510.10">
    <property type="entry name" value="Transferase(Phosphotransferase) domain 1"/>
    <property type="match status" value="1"/>
</dbReference>
<dbReference type="InterPro" id="IPR001849">
    <property type="entry name" value="PH_domain"/>
</dbReference>
<dbReference type="FunFam" id="1.10.510.10:FF:000151">
    <property type="entry name" value="Serine/threonine-protein kinase"/>
    <property type="match status" value="1"/>
</dbReference>
<keyword evidence="16 20" id="KW-0067">ATP-binding</keyword>
<keyword evidence="8" id="KW-0597">Phosphoprotein</keyword>
<dbReference type="InterPro" id="IPR020454">
    <property type="entry name" value="DAG/PE-bd"/>
</dbReference>
<dbReference type="Gene3D" id="3.30.60.20">
    <property type="match status" value="2"/>
</dbReference>
<sequence>MEDKDVTFILQLGLIRDSVTLNASAFTLKTLKEAACDFVNIKAPEHGLTRLAERILLFRHNYSCDQILIPVNNVIDINDETIIEIVLSGQLLSEEYESSVIKPHSLAVHSYKTPTFCDYCGQMLFGIVRQGLKCSGCNLNYHKRCVVKLLNDCGGGNKQKNKSKSSNSNLSFSPRSPSNVSLASAVSDESVISGNLLNVPVKSKSRSPSPVKIPHIFVVHTYTRPTICQYCKKLLKGIYKQGVQCKDCHYNVHKKCMDFVPKDCVSDYPIDLNESGVGSESEHEGSGSKGEDDSDGENNTPSPPYAVPPIVTTLTNSHNGQSSCNTMETVGHFTENAHHTTQDDLNCTGSTSSNNIPLMRIVQSIKHTKRRCASKVIKEGWLVHFTNKDNQRKCHYWRLDSKAITLYVNDKTSKYYKEIPLSEILAIESATVPRDSGPMHSFELRTTNLEYYVGDEELNSSMEINLENTSHSSGTKGEKSWESIIQHALMPVPSSNPTISHSGMETNEQQQNVTDMSQLYQIFPDEVLGSGQFGIVYGGKHRKSGKTVAIKVIDKLRFPTKQEAALKNEVAILGKLEHPGVVNLDCMFETAERIFVVMEKLRGDMLEMILSSERRRLSERITKFLITQILIALKHLHSKNIVHCDLKPENVLLSSNSDFPQVKLCDFGFARIIGEKSFRRSVVGTPAYLAPEVLRNKGYNRSLDMWSVGVIVYVSLSGTFPFNEDEDINDQIQNAAFMYPRNPWKEISHDAIDLITNLLQVKQRKRFTVDKSLAHVWLQDYQTWCDLRELEKSTGNGVRFLTHESDDARWETYQRHSRFL</sequence>
<comment type="cofactor">
    <cofactor evidence="1">
        <name>Mg(2+)</name>
        <dbReference type="ChEBI" id="CHEBI:18420"/>
    </cofactor>
</comment>
<feature type="domain" description="Protein kinase" evidence="23">
    <location>
        <begin position="522"/>
        <end position="778"/>
    </location>
</feature>
<evidence type="ECO:0000259" key="23">
    <source>
        <dbReference type="PROSITE" id="PS50011"/>
    </source>
</evidence>
<feature type="binding site" evidence="20">
    <location>
        <position position="551"/>
    </location>
    <ligand>
        <name>ATP</name>
        <dbReference type="ChEBI" id="CHEBI:30616"/>
    </ligand>
</feature>
<evidence type="ECO:0000256" key="7">
    <source>
        <dbReference type="ARBA" id="ARBA00022527"/>
    </source>
</evidence>
<dbReference type="Pfam" id="PF00069">
    <property type="entry name" value="Pkinase"/>
    <property type="match status" value="1"/>
</dbReference>
<dbReference type="InterPro" id="IPR011993">
    <property type="entry name" value="PH-like_dom_sf"/>
</dbReference>
<dbReference type="InterPro" id="IPR017441">
    <property type="entry name" value="Protein_kinase_ATP_BS"/>
</dbReference>
<dbReference type="FunFam" id="3.30.60.20:FF:000021">
    <property type="entry name" value="Serine/threonine-protein kinase"/>
    <property type="match status" value="1"/>
</dbReference>
<comment type="catalytic activity">
    <reaction evidence="19">
        <text>L-threonyl-[protein] + ATP = O-phospho-L-threonyl-[protein] + ADP + H(+)</text>
        <dbReference type="Rhea" id="RHEA:46608"/>
        <dbReference type="Rhea" id="RHEA-COMP:11060"/>
        <dbReference type="Rhea" id="RHEA-COMP:11605"/>
        <dbReference type="ChEBI" id="CHEBI:15378"/>
        <dbReference type="ChEBI" id="CHEBI:30013"/>
        <dbReference type="ChEBI" id="CHEBI:30616"/>
        <dbReference type="ChEBI" id="CHEBI:61977"/>
        <dbReference type="ChEBI" id="CHEBI:456216"/>
        <dbReference type="EC" id="2.7.11.13"/>
    </reaction>
</comment>
<dbReference type="RefSeq" id="XP_025418164.1">
    <property type="nucleotide sequence ID" value="XM_025562379.1"/>
</dbReference>
<dbReference type="PANTHER" id="PTHR22968:SF24">
    <property type="entry name" value="SERINE_THREONINE-PROTEIN KINASE"/>
    <property type="match status" value="1"/>
</dbReference>
<keyword evidence="7" id="KW-0723">Serine/threonine-protein kinase</keyword>
<keyword evidence="12 20" id="KW-0547">Nucleotide-binding</keyword>
<evidence type="ECO:0000256" key="1">
    <source>
        <dbReference type="ARBA" id="ARBA00001946"/>
    </source>
</evidence>
<dbReference type="SUPFAM" id="SSF57889">
    <property type="entry name" value="Cysteine-rich domain"/>
    <property type="match status" value="2"/>
</dbReference>
<dbReference type="PROSITE" id="PS50081">
    <property type="entry name" value="ZF_DAG_PE_2"/>
    <property type="match status" value="2"/>
</dbReference>
<evidence type="ECO:0000256" key="16">
    <source>
        <dbReference type="ARBA" id="ARBA00022840"/>
    </source>
</evidence>
<reference evidence="27 28" key="2">
    <citation type="submission" date="2025-04" db="UniProtKB">
        <authorList>
            <consortium name="RefSeq"/>
        </authorList>
    </citation>
    <scope>IDENTIFICATION</scope>
    <source>
        <tissue evidence="27 28">Whole body</tissue>
    </source>
</reference>
<feature type="region of interest" description="Disordered" evidence="21">
    <location>
        <begin position="275"/>
        <end position="312"/>
    </location>
</feature>
<feature type="domain" description="Phorbol-ester/DAG-type" evidence="24">
    <location>
        <begin position="103"/>
        <end position="153"/>
    </location>
</feature>
<evidence type="ECO:0000256" key="2">
    <source>
        <dbReference type="ARBA" id="ARBA00004370"/>
    </source>
</evidence>
<dbReference type="PROSITE" id="PS00107">
    <property type="entry name" value="PROTEIN_KINASE_ATP"/>
    <property type="match status" value="1"/>
</dbReference>
<keyword evidence="11" id="KW-0677">Repeat</keyword>
<dbReference type="RefSeq" id="XP_025418165.1">
    <property type="nucleotide sequence ID" value="XM_025562380.1"/>
</dbReference>
<evidence type="ECO:0000256" key="15">
    <source>
        <dbReference type="ARBA" id="ARBA00022833"/>
    </source>
</evidence>
<dbReference type="SMART" id="SM00109">
    <property type="entry name" value="C1"/>
    <property type="match status" value="2"/>
</dbReference>
<protein>
    <recommendedName>
        <fullName evidence="5">protein kinase C</fullName>
        <ecNumber evidence="5">2.7.11.13</ecNumber>
    </recommendedName>
</protein>
<dbReference type="Gene3D" id="2.30.29.30">
    <property type="entry name" value="Pleckstrin-homology domain (PH domain)/Phosphotyrosine-binding domain (PTB)"/>
    <property type="match status" value="1"/>
</dbReference>
<dbReference type="PRINTS" id="PR00008">
    <property type="entry name" value="DAGPEDOMAIN"/>
</dbReference>
<accession>A0A2S2QT04</accession>
<dbReference type="GO" id="GO:0007200">
    <property type="term" value="P:phospholipase C-activating G protein-coupled receptor signaling pathway"/>
    <property type="evidence" value="ECO:0007669"/>
    <property type="project" value="TreeGrafter"/>
</dbReference>
<evidence type="ECO:0000256" key="11">
    <source>
        <dbReference type="ARBA" id="ARBA00022737"/>
    </source>
</evidence>
<proteinExistence type="inferred from homology"/>
<dbReference type="GO" id="GO:0005524">
    <property type="term" value="F:ATP binding"/>
    <property type="evidence" value="ECO:0007669"/>
    <property type="project" value="UniProtKB-UniRule"/>
</dbReference>
<feature type="domain" description="Phorbol-ester/DAG-type" evidence="24">
    <location>
        <begin position="214"/>
        <end position="264"/>
    </location>
</feature>
<evidence type="ECO:0000256" key="12">
    <source>
        <dbReference type="ARBA" id="ARBA00022741"/>
    </source>
</evidence>
<evidence type="ECO:0000313" key="26">
    <source>
        <dbReference type="Proteomes" id="UP000694846"/>
    </source>
</evidence>
<evidence type="ECO:0000256" key="4">
    <source>
        <dbReference type="ARBA" id="ARBA00008582"/>
    </source>
</evidence>
<keyword evidence="6" id="KW-0963">Cytoplasm</keyword>
<dbReference type="SMART" id="SM00233">
    <property type="entry name" value="PH"/>
    <property type="match status" value="1"/>
</dbReference>
<dbReference type="CDD" id="cd01239">
    <property type="entry name" value="PH_PKD"/>
    <property type="match status" value="1"/>
</dbReference>
<dbReference type="SUPFAM" id="SSF50729">
    <property type="entry name" value="PH domain-like"/>
    <property type="match status" value="1"/>
</dbReference>
<reference evidence="25" key="1">
    <citation type="submission" date="2018-04" db="EMBL/GenBank/DDBJ databases">
        <title>Transcriptome assembly of Sipha flava.</title>
        <authorList>
            <person name="Scully E.D."/>
            <person name="Geib S.M."/>
            <person name="Palmer N.A."/>
            <person name="Koch K."/>
            <person name="Bradshaw J."/>
            <person name="Heng-Moss T."/>
            <person name="Sarath G."/>
        </authorList>
    </citation>
    <scope>NUCLEOTIDE SEQUENCE</scope>
</reference>
<keyword evidence="17" id="KW-0460">Magnesium</keyword>
<feature type="compositionally biased region" description="Basic and acidic residues" evidence="21">
    <location>
        <begin position="280"/>
        <end position="291"/>
    </location>
</feature>
<feature type="region of interest" description="Disordered" evidence="21">
    <location>
        <begin position="157"/>
        <end position="177"/>
    </location>
</feature>
<feature type="compositionally biased region" description="Low complexity" evidence="21">
    <location>
        <begin position="164"/>
        <end position="177"/>
    </location>
</feature>
<dbReference type="InterPro" id="IPR000719">
    <property type="entry name" value="Prot_kinase_dom"/>
</dbReference>
<keyword evidence="15" id="KW-0862">Zinc</keyword>
<keyword evidence="13" id="KW-0863">Zinc-finger</keyword>
<dbReference type="GO" id="GO:0008270">
    <property type="term" value="F:zinc ion binding"/>
    <property type="evidence" value="ECO:0007669"/>
    <property type="project" value="UniProtKB-KW"/>
</dbReference>
<dbReference type="InterPro" id="IPR008271">
    <property type="entry name" value="Ser/Thr_kinase_AS"/>
</dbReference>
<evidence type="ECO:0000256" key="17">
    <source>
        <dbReference type="ARBA" id="ARBA00022842"/>
    </source>
</evidence>
<evidence type="ECO:0000256" key="21">
    <source>
        <dbReference type="SAM" id="MobiDB-lite"/>
    </source>
</evidence>
<evidence type="ECO:0000256" key="5">
    <source>
        <dbReference type="ARBA" id="ARBA00012429"/>
    </source>
</evidence>
<dbReference type="CDD" id="cd20795">
    <property type="entry name" value="C1_PKD_rpt1"/>
    <property type="match status" value="1"/>
</dbReference>
<evidence type="ECO:0000313" key="28">
    <source>
        <dbReference type="RefSeq" id="XP_025418165.1"/>
    </source>
</evidence>
<evidence type="ECO:0000259" key="22">
    <source>
        <dbReference type="PROSITE" id="PS50003"/>
    </source>
</evidence>
<evidence type="ECO:0000256" key="10">
    <source>
        <dbReference type="ARBA" id="ARBA00022723"/>
    </source>
</evidence>
<dbReference type="CDD" id="cd14082">
    <property type="entry name" value="STKc_PKD"/>
    <property type="match status" value="1"/>
</dbReference>
<dbReference type="SMART" id="SM00220">
    <property type="entry name" value="S_TKc"/>
    <property type="match status" value="1"/>
</dbReference>
<dbReference type="PROSITE" id="PS00479">
    <property type="entry name" value="ZF_DAG_PE_1"/>
    <property type="match status" value="2"/>
</dbReference>
<dbReference type="PANTHER" id="PTHR22968">
    <property type="entry name" value="PROTEIN KINASE C, MU"/>
    <property type="match status" value="1"/>
</dbReference>
<evidence type="ECO:0000256" key="14">
    <source>
        <dbReference type="ARBA" id="ARBA00022777"/>
    </source>
</evidence>
<keyword evidence="18" id="KW-0472">Membrane</keyword>
<dbReference type="EMBL" id="GGMS01011645">
    <property type="protein sequence ID" value="MBY80848.1"/>
    <property type="molecule type" value="Transcribed_RNA"/>
</dbReference>
<dbReference type="Pfam" id="PF00130">
    <property type="entry name" value="C1_1"/>
    <property type="match status" value="2"/>
</dbReference>
<evidence type="ECO:0000256" key="8">
    <source>
        <dbReference type="ARBA" id="ARBA00022553"/>
    </source>
</evidence>
<evidence type="ECO:0000256" key="3">
    <source>
        <dbReference type="ARBA" id="ARBA00004496"/>
    </source>
</evidence>
<dbReference type="PROSITE" id="PS50011">
    <property type="entry name" value="PROTEIN_KINASE_DOM"/>
    <property type="match status" value="1"/>
</dbReference>
<evidence type="ECO:0000256" key="9">
    <source>
        <dbReference type="ARBA" id="ARBA00022679"/>
    </source>
</evidence>